<dbReference type="InterPro" id="IPR055438">
    <property type="entry name" value="AstE_AspA_cat"/>
</dbReference>
<dbReference type="PANTHER" id="PTHR37326">
    <property type="entry name" value="BLL3975 PROTEIN"/>
    <property type="match status" value="1"/>
</dbReference>
<dbReference type="InterPro" id="IPR053138">
    <property type="entry name" value="N-alpha-Ac-DABA_deacetylase"/>
</dbReference>
<evidence type="ECO:0000259" key="5">
    <source>
        <dbReference type="Pfam" id="PF24827"/>
    </source>
</evidence>
<organism evidence="6 7">
    <name type="scientific">Methylophaga marina</name>
    <dbReference type="NCBI Taxonomy" id="45495"/>
    <lineage>
        <taxon>Bacteria</taxon>
        <taxon>Pseudomonadati</taxon>
        <taxon>Pseudomonadota</taxon>
        <taxon>Gammaproteobacteria</taxon>
        <taxon>Thiotrichales</taxon>
        <taxon>Piscirickettsiaceae</taxon>
        <taxon>Methylophaga</taxon>
    </lineage>
</organism>
<keyword evidence="4" id="KW-0862">Zinc</keyword>
<keyword evidence="2" id="KW-0479">Metal-binding</keyword>
<name>A0ABP3D1W4_9GAMM</name>
<dbReference type="PIRSF" id="PIRSF039012">
    <property type="entry name" value="ASP"/>
    <property type="match status" value="1"/>
</dbReference>
<evidence type="ECO:0000256" key="2">
    <source>
        <dbReference type="ARBA" id="ARBA00022723"/>
    </source>
</evidence>
<dbReference type="EMBL" id="BAAADG010000004">
    <property type="protein sequence ID" value="GAA0221216.1"/>
    <property type="molecule type" value="Genomic_DNA"/>
</dbReference>
<reference evidence="7" key="1">
    <citation type="journal article" date="2019" name="Int. J. Syst. Evol. Microbiol.">
        <title>The Global Catalogue of Microorganisms (GCM) 10K type strain sequencing project: providing services to taxonomists for standard genome sequencing and annotation.</title>
        <authorList>
            <consortium name="The Broad Institute Genomics Platform"/>
            <consortium name="The Broad Institute Genome Sequencing Center for Infectious Disease"/>
            <person name="Wu L."/>
            <person name="Ma J."/>
        </authorList>
    </citation>
    <scope>NUCLEOTIDE SEQUENCE [LARGE SCALE GENOMIC DNA]</scope>
    <source>
        <strain evidence="7">JCM 6886</strain>
    </source>
</reference>
<keyword evidence="3" id="KW-0378">Hydrolase</keyword>
<comment type="cofactor">
    <cofactor evidence="1">
        <name>Zn(2+)</name>
        <dbReference type="ChEBI" id="CHEBI:29105"/>
    </cofactor>
</comment>
<keyword evidence="7" id="KW-1185">Reference proteome</keyword>
<dbReference type="InterPro" id="IPR043795">
    <property type="entry name" value="N-alpha-Ac-DABA-like"/>
</dbReference>
<evidence type="ECO:0000313" key="7">
    <source>
        <dbReference type="Proteomes" id="UP001501476"/>
    </source>
</evidence>
<gene>
    <name evidence="6" type="ORF">GCM10008964_10890</name>
</gene>
<dbReference type="SUPFAM" id="SSF53187">
    <property type="entry name" value="Zn-dependent exopeptidases"/>
    <property type="match status" value="1"/>
</dbReference>
<accession>A0ABP3D1W4</accession>
<evidence type="ECO:0000256" key="1">
    <source>
        <dbReference type="ARBA" id="ARBA00001947"/>
    </source>
</evidence>
<proteinExistence type="predicted"/>
<dbReference type="Pfam" id="PF24827">
    <property type="entry name" value="AstE_AspA_cat"/>
    <property type="match status" value="1"/>
</dbReference>
<comment type="caution">
    <text evidence="6">The sequence shown here is derived from an EMBL/GenBank/DDBJ whole genome shotgun (WGS) entry which is preliminary data.</text>
</comment>
<feature type="domain" description="Succinylglutamate desuccinylase/Aspartoacylase catalytic" evidence="5">
    <location>
        <begin position="61"/>
        <end position="240"/>
    </location>
</feature>
<dbReference type="Proteomes" id="UP001501476">
    <property type="component" value="Unassembled WGS sequence"/>
</dbReference>
<dbReference type="CDD" id="cd06251">
    <property type="entry name" value="M14_ASTE_ASPA-like"/>
    <property type="match status" value="1"/>
</dbReference>
<sequence length="365" mass="39693">MPVLVKQKPGVEAKRMSDVLVLAGEEVRLGQSKIIDVPLPDLYMQTALSMPVHVIRGRRKGPILFVSAAVHGDEINGVEIIRRLVKSKSLKGLKGTIIAIPVVNVYGFLNQSRYLPDRRDLNRCFPGSDEGSLAARLADSFMKEVVSQCTHGIDLHTAAIHRDNLPQIRADLSNPDVEMMAHAFDAPVVVNSSLIQGSLRYAAASYDVPVIVYEAGEALRFNEMAIRAGVKGVLAMMRHIGMLATTRHKKRQHEPFVARSSVWVRAPESGIFRMLVPMGASVNKGDLLGMVAAPYGKGDSETEVLASSSGIVIGRTNIPLVNEGEALFHIARFNKPDEVADSVLAFHTDLDPATDTAVPDELPII</sequence>
<evidence type="ECO:0000256" key="3">
    <source>
        <dbReference type="ARBA" id="ARBA00022801"/>
    </source>
</evidence>
<evidence type="ECO:0000313" key="6">
    <source>
        <dbReference type="EMBL" id="GAA0221216.1"/>
    </source>
</evidence>
<dbReference type="Gene3D" id="3.40.630.10">
    <property type="entry name" value="Zn peptidases"/>
    <property type="match status" value="1"/>
</dbReference>
<dbReference type="PANTHER" id="PTHR37326:SF2">
    <property type="entry name" value="SUCCINYLGLUTAMATE DESUCCINYLASE_ASPARTOACYLASE FAMILY PROTEIN"/>
    <property type="match status" value="1"/>
</dbReference>
<protein>
    <submittedName>
        <fullName evidence="6">Succinylglutamate desuccinylase/aspartoacylase family protein</fullName>
    </submittedName>
</protein>
<evidence type="ECO:0000256" key="4">
    <source>
        <dbReference type="ARBA" id="ARBA00022833"/>
    </source>
</evidence>